<feature type="domain" description="Gram-positive pilin subunit D1 N-terminal" evidence="4">
    <location>
        <begin position="97"/>
        <end position="178"/>
    </location>
</feature>
<dbReference type="RefSeq" id="WP_186993934.1">
    <property type="nucleotide sequence ID" value="NZ_JACOQG010000001.1"/>
</dbReference>
<feature type="transmembrane region" description="Helical" evidence="2">
    <location>
        <begin position="473"/>
        <end position="493"/>
    </location>
</feature>
<dbReference type="Pfam" id="PF16555">
    <property type="entry name" value="GramPos_pilinD1"/>
    <property type="match status" value="1"/>
</dbReference>
<comment type="caution">
    <text evidence="5">The sequence shown here is derived from an EMBL/GenBank/DDBJ whole genome shotgun (WGS) entry which is preliminary data.</text>
</comment>
<organism evidence="5 6">
    <name type="scientific">Blautia difficilis</name>
    <dbReference type="NCBI Taxonomy" id="2763027"/>
    <lineage>
        <taxon>Bacteria</taxon>
        <taxon>Bacillati</taxon>
        <taxon>Bacillota</taxon>
        <taxon>Clostridia</taxon>
        <taxon>Lachnospirales</taxon>
        <taxon>Lachnospiraceae</taxon>
        <taxon>Blautia</taxon>
    </lineage>
</organism>
<proteinExistence type="predicted"/>
<evidence type="ECO:0000313" key="6">
    <source>
        <dbReference type="Proteomes" id="UP000649826"/>
    </source>
</evidence>
<sequence>MEKKVKKGRGLRVFIALGVMCMVLMGLAVQAGAADSEPASGNLTMTLTVTENGKQVPMAQVPLALYQVGTMDTQPIVQFHLSPSLSATGVDLNNLRTAADSQKAAAALSQAVASAGVVSYTASTDANGQVSFQALPKGVYLLVQTGETEICTVSAMLLSVPYSADGKTLEYDVKAFPKADRKLEKSRLTVTKKLCTLDKDLNEKPISAPDATYYVRLFQDEAATVPYGEVKAIRIQGQSSGTVDFTDLPEGTYYIRETDAEGNPIPVGDAFQDENGKEVSCFIAVNGTDGTALNFTNAYKDQAVVVDNVYTDLPDGFYLERNLWIQKNVIKDGQQITTEDTFYATVKEVDPDTGEETTVITTELTQNDRVAVNFQILDEEELDKVHTYRVYESDEDGNPVDKSTFGFEVGGEGNVVFQPEDDEKTITITNTVISTTPTPTPAPSTTPGSDTPGSSSGGISGSSPVKTGDTTPVGWFLGLFATAAILAGAAVYLKRRKR</sequence>
<name>A0ABR7IDX2_9FIRM</name>
<evidence type="ECO:0000256" key="2">
    <source>
        <dbReference type="SAM" id="Phobius"/>
    </source>
</evidence>
<dbReference type="Proteomes" id="UP000649826">
    <property type="component" value="Unassembled WGS sequence"/>
</dbReference>
<evidence type="ECO:0000259" key="4">
    <source>
        <dbReference type="Pfam" id="PF16555"/>
    </source>
</evidence>
<feature type="chain" id="PRO_5046225689" description="Gram-positive pilin subunit D1 N-terminal domain-containing protein" evidence="3">
    <location>
        <begin position="34"/>
        <end position="498"/>
    </location>
</feature>
<feature type="region of interest" description="Disordered" evidence="1">
    <location>
        <begin position="431"/>
        <end position="466"/>
    </location>
</feature>
<evidence type="ECO:0000256" key="1">
    <source>
        <dbReference type="SAM" id="MobiDB-lite"/>
    </source>
</evidence>
<protein>
    <recommendedName>
        <fullName evidence="4">Gram-positive pilin subunit D1 N-terminal domain-containing protein</fullName>
    </recommendedName>
</protein>
<keyword evidence="2" id="KW-1133">Transmembrane helix</keyword>
<dbReference type="EMBL" id="JACOQG010000001">
    <property type="protein sequence ID" value="MBC5778182.1"/>
    <property type="molecule type" value="Genomic_DNA"/>
</dbReference>
<feature type="compositionally biased region" description="Low complexity" evidence="1">
    <location>
        <begin position="445"/>
        <end position="454"/>
    </location>
</feature>
<accession>A0ABR7IDX2</accession>
<dbReference type="Gene3D" id="2.60.40.10">
    <property type="entry name" value="Immunoglobulins"/>
    <property type="match status" value="1"/>
</dbReference>
<dbReference type="InterPro" id="IPR032364">
    <property type="entry name" value="GramPos_pilinD1_N"/>
</dbReference>
<keyword evidence="2" id="KW-0472">Membrane</keyword>
<feature type="signal peptide" evidence="3">
    <location>
        <begin position="1"/>
        <end position="33"/>
    </location>
</feature>
<gene>
    <name evidence="5" type="ORF">H8Z82_00580</name>
</gene>
<evidence type="ECO:0000256" key="3">
    <source>
        <dbReference type="SAM" id="SignalP"/>
    </source>
</evidence>
<dbReference type="InterPro" id="IPR013783">
    <property type="entry name" value="Ig-like_fold"/>
</dbReference>
<keyword evidence="6" id="KW-1185">Reference proteome</keyword>
<keyword evidence="2" id="KW-0812">Transmembrane</keyword>
<reference evidence="5 6" key="1">
    <citation type="submission" date="2020-08" db="EMBL/GenBank/DDBJ databases">
        <title>Genome public.</title>
        <authorList>
            <person name="Liu C."/>
            <person name="Sun Q."/>
        </authorList>
    </citation>
    <scope>NUCLEOTIDE SEQUENCE [LARGE SCALE GENOMIC DNA]</scope>
    <source>
        <strain evidence="5 6">M29</strain>
    </source>
</reference>
<keyword evidence="3" id="KW-0732">Signal</keyword>
<evidence type="ECO:0000313" key="5">
    <source>
        <dbReference type="EMBL" id="MBC5778182.1"/>
    </source>
</evidence>